<evidence type="ECO:0000256" key="1">
    <source>
        <dbReference type="SAM" id="Phobius"/>
    </source>
</evidence>
<accession>A0A6M3LBV1</accession>
<organism evidence="3">
    <name type="scientific">viral metagenome</name>
    <dbReference type="NCBI Taxonomy" id="1070528"/>
    <lineage>
        <taxon>unclassified sequences</taxon>
        <taxon>metagenomes</taxon>
        <taxon>organismal metagenomes</taxon>
    </lineage>
</organism>
<gene>
    <name evidence="2" type="ORF">MM415A03762_0015</name>
    <name evidence="3" type="ORF">MM415B02352_0018</name>
</gene>
<evidence type="ECO:0000313" key="3">
    <source>
        <dbReference type="EMBL" id="QJA90558.1"/>
    </source>
</evidence>
<protein>
    <submittedName>
        <fullName evidence="3">Uncharacterized protein</fullName>
    </submittedName>
</protein>
<reference evidence="3" key="1">
    <citation type="submission" date="2020-03" db="EMBL/GenBank/DDBJ databases">
        <title>The deep terrestrial virosphere.</title>
        <authorList>
            <person name="Holmfeldt K."/>
            <person name="Nilsson E."/>
            <person name="Simone D."/>
            <person name="Lopez-Fernandez M."/>
            <person name="Wu X."/>
            <person name="de Brujin I."/>
            <person name="Lundin D."/>
            <person name="Andersson A."/>
            <person name="Bertilsson S."/>
            <person name="Dopson M."/>
        </authorList>
    </citation>
    <scope>NUCLEOTIDE SEQUENCE</scope>
    <source>
        <strain evidence="2">MM415A03762</strain>
        <strain evidence="3">MM415B02352</strain>
    </source>
</reference>
<name>A0A6M3LBV1_9ZZZZ</name>
<keyword evidence="1" id="KW-0812">Transmembrane</keyword>
<proteinExistence type="predicted"/>
<keyword evidence="1" id="KW-1133">Transmembrane helix</keyword>
<evidence type="ECO:0000313" key="2">
    <source>
        <dbReference type="EMBL" id="QJA70389.1"/>
    </source>
</evidence>
<sequence length="61" mass="6819">MKYSLEFVCAIAYIAIWTGLAIGLIGQESISEIYTYSLPVTVLISFSILFYFAFIAGRKSK</sequence>
<dbReference type="EMBL" id="MT141788">
    <property type="protein sequence ID" value="QJA70389.1"/>
    <property type="molecule type" value="Genomic_DNA"/>
</dbReference>
<keyword evidence="1" id="KW-0472">Membrane</keyword>
<dbReference type="EMBL" id="MT142921">
    <property type="protein sequence ID" value="QJA90558.1"/>
    <property type="molecule type" value="Genomic_DNA"/>
</dbReference>
<dbReference type="AlphaFoldDB" id="A0A6M3LBV1"/>
<feature type="transmembrane region" description="Helical" evidence="1">
    <location>
        <begin position="33"/>
        <end position="56"/>
    </location>
</feature>
<feature type="transmembrane region" description="Helical" evidence="1">
    <location>
        <begin position="7"/>
        <end position="27"/>
    </location>
</feature>